<dbReference type="PANTHER" id="PTHR42966">
    <property type="entry name" value="N-ACETYLNEURAMINATE SYNTHASE"/>
    <property type="match status" value="1"/>
</dbReference>
<protein>
    <recommendedName>
        <fullName evidence="1">AFP-like domain-containing protein</fullName>
    </recommendedName>
</protein>
<comment type="caution">
    <text evidence="2">The sequence shown here is derived from an EMBL/GenBank/DDBJ whole genome shotgun (WGS) entry which is preliminary data.</text>
</comment>
<gene>
    <name evidence="2" type="ORF">LCGC14_0181160</name>
</gene>
<evidence type="ECO:0000313" key="2">
    <source>
        <dbReference type="EMBL" id="KKN95048.1"/>
    </source>
</evidence>
<feature type="domain" description="AFP-like" evidence="1">
    <location>
        <begin position="309"/>
        <end position="365"/>
    </location>
</feature>
<dbReference type="SUPFAM" id="SSF51269">
    <property type="entry name" value="AFP III-like domain"/>
    <property type="match status" value="1"/>
</dbReference>
<dbReference type="AlphaFoldDB" id="A0A0F9XS21"/>
<reference evidence="2" key="1">
    <citation type="journal article" date="2015" name="Nature">
        <title>Complex archaea that bridge the gap between prokaryotes and eukaryotes.</title>
        <authorList>
            <person name="Spang A."/>
            <person name="Saw J.H."/>
            <person name="Jorgensen S.L."/>
            <person name="Zaremba-Niedzwiedzka K."/>
            <person name="Martijn J."/>
            <person name="Lind A.E."/>
            <person name="van Eijk R."/>
            <person name="Schleper C."/>
            <person name="Guy L."/>
            <person name="Ettema T.J."/>
        </authorList>
    </citation>
    <scope>NUCLEOTIDE SEQUENCE</scope>
</reference>
<dbReference type="InterPro" id="IPR036732">
    <property type="entry name" value="AFP_Neu5c_C_sf"/>
</dbReference>
<dbReference type="SMART" id="SM00858">
    <property type="entry name" value="SAF"/>
    <property type="match status" value="1"/>
</dbReference>
<dbReference type="Pfam" id="PF08666">
    <property type="entry name" value="SAF"/>
    <property type="match status" value="1"/>
</dbReference>
<dbReference type="GO" id="GO:0047444">
    <property type="term" value="F:N-acylneuraminate-9-phosphate synthase activity"/>
    <property type="evidence" value="ECO:0007669"/>
    <property type="project" value="TreeGrafter"/>
</dbReference>
<dbReference type="PROSITE" id="PS50844">
    <property type="entry name" value="AFP_LIKE"/>
    <property type="match status" value="1"/>
</dbReference>
<dbReference type="Gene3D" id="3.20.20.70">
    <property type="entry name" value="Aldolase class I"/>
    <property type="match status" value="1"/>
</dbReference>
<dbReference type="InterPro" id="IPR013785">
    <property type="entry name" value="Aldolase_TIM"/>
</dbReference>
<dbReference type="InterPro" id="IPR006190">
    <property type="entry name" value="SAF_AFP_Neu5Ac"/>
</dbReference>
<dbReference type="GO" id="GO:0016051">
    <property type="term" value="P:carbohydrate biosynthetic process"/>
    <property type="evidence" value="ECO:0007669"/>
    <property type="project" value="InterPro"/>
</dbReference>
<dbReference type="InterPro" id="IPR013974">
    <property type="entry name" value="SAF"/>
</dbReference>
<dbReference type="PANTHER" id="PTHR42966:SF1">
    <property type="entry name" value="SIALIC ACID SYNTHASE"/>
    <property type="match status" value="1"/>
</dbReference>
<dbReference type="InterPro" id="IPR051690">
    <property type="entry name" value="PseI-like"/>
</dbReference>
<organism evidence="2">
    <name type="scientific">marine sediment metagenome</name>
    <dbReference type="NCBI Taxonomy" id="412755"/>
    <lineage>
        <taxon>unclassified sequences</taxon>
        <taxon>metagenomes</taxon>
        <taxon>ecological metagenomes</taxon>
    </lineage>
</organism>
<dbReference type="Pfam" id="PF03102">
    <property type="entry name" value="NeuB"/>
    <property type="match status" value="1"/>
</dbReference>
<dbReference type="Gene3D" id="3.90.1210.10">
    <property type="entry name" value="Antifreeze-like/N-acetylneuraminic acid synthase C-terminal domain"/>
    <property type="match status" value="1"/>
</dbReference>
<dbReference type="EMBL" id="LAZR01000073">
    <property type="protein sequence ID" value="KKN95048.1"/>
    <property type="molecule type" value="Genomic_DNA"/>
</dbReference>
<dbReference type="CDD" id="cd11615">
    <property type="entry name" value="SAF_NeuB_like"/>
    <property type="match status" value="1"/>
</dbReference>
<dbReference type="InterPro" id="IPR013132">
    <property type="entry name" value="PseI/NeuA/B-like_N"/>
</dbReference>
<accession>A0A0F9XS21</accession>
<evidence type="ECO:0000259" key="1">
    <source>
        <dbReference type="PROSITE" id="PS50844"/>
    </source>
</evidence>
<dbReference type="InterPro" id="IPR057736">
    <property type="entry name" value="SAF_PseI/NeuA/NeuB"/>
</dbReference>
<sequence>MTSVKRPILRKNEDLKEIESFQVAPGRWIGDDQPTFIIAEVGQNHNGDMAMARELIDNIGFFKADAVKLCKRHIPSELTKEAYDRPYPGPNSFGETYGQHREFLELSRDQYKELKAYSEEKGIIFFATACDSQSVEDLEDVGVSLYKVASRDLTNLPLIQAIAETGKPIILSSGMDPLERIGEALDTVRRQHNKIVLMHCTSSYPTPYVDVNLRVMRTLRQEFDVLLGMSDHTIGIMVPVVAASLGAVAVEKHATLGRHLKGTDQACSLEPDGQRRVVRDIRNLELAMGDGIKRVPDSVADARAKLCRSLVSKSDIPQGAVLTEEMLCLKSPGTGLLWRDRGRIVGKSARRDIPADVTLSEEDFA</sequence>
<proteinExistence type="predicted"/>
<name>A0A0F9XS21_9ZZZZ</name>
<dbReference type="SUPFAM" id="SSF51569">
    <property type="entry name" value="Aldolase"/>
    <property type="match status" value="1"/>
</dbReference>